<dbReference type="Pfam" id="PF00079">
    <property type="entry name" value="Serpin"/>
    <property type="match status" value="1"/>
</dbReference>
<name>A0A0L7KS31_OPEBR</name>
<dbReference type="GO" id="GO:0004867">
    <property type="term" value="F:serine-type endopeptidase inhibitor activity"/>
    <property type="evidence" value="ECO:0007669"/>
    <property type="project" value="UniProtKB-KW"/>
</dbReference>
<sequence length="189" mass="21060">MTINLPKDDPSTARYMMDFKQTIFFLTIILTIVLCDDTEIQNPVKNENLNKTDDRNVGDAVNEFGYKLLLTMMRQDKDENVVISPTSIAGLLAMTLLGTVGKTYNELAGALGFSQDVIENRKNHEQFGDLLLQLNSNDSSSKTLYADAMFVDAGAALRTLFRAYLSRVYRGDALNVDFKQSVVGSMEIP</sequence>
<dbReference type="EMBL" id="JTDY01006578">
    <property type="protein sequence ID" value="KOB65876.1"/>
    <property type="molecule type" value="Genomic_DNA"/>
</dbReference>
<dbReference type="InterPro" id="IPR042178">
    <property type="entry name" value="Serpin_sf_1"/>
</dbReference>
<dbReference type="PANTHER" id="PTHR11461:SF342">
    <property type="entry name" value="SERINE PROTEASE INHIBITOR 28DC"/>
    <property type="match status" value="1"/>
</dbReference>
<dbReference type="STRING" id="104452.A0A0L7KS31"/>
<dbReference type="Proteomes" id="UP000037510">
    <property type="component" value="Unassembled WGS sequence"/>
</dbReference>
<dbReference type="InterPro" id="IPR023796">
    <property type="entry name" value="Serpin_dom"/>
</dbReference>
<dbReference type="GO" id="GO:0005615">
    <property type="term" value="C:extracellular space"/>
    <property type="evidence" value="ECO:0007669"/>
    <property type="project" value="InterPro"/>
</dbReference>
<dbReference type="InterPro" id="IPR036186">
    <property type="entry name" value="Serpin_sf"/>
</dbReference>
<dbReference type="InterPro" id="IPR000215">
    <property type="entry name" value="Serpin_fam"/>
</dbReference>
<evidence type="ECO:0000256" key="1">
    <source>
        <dbReference type="ARBA" id="ARBA00022690"/>
    </source>
</evidence>
<dbReference type="AlphaFoldDB" id="A0A0L7KS31"/>
<evidence type="ECO:0000256" key="2">
    <source>
        <dbReference type="ARBA" id="ARBA00022900"/>
    </source>
</evidence>
<evidence type="ECO:0000313" key="5">
    <source>
        <dbReference type="Proteomes" id="UP000037510"/>
    </source>
</evidence>
<keyword evidence="2" id="KW-0722">Serine protease inhibitor</keyword>
<proteinExistence type="predicted"/>
<evidence type="ECO:0000313" key="4">
    <source>
        <dbReference type="EMBL" id="KOB65876.1"/>
    </source>
</evidence>
<dbReference type="PANTHER" id="PTHR11461">
    <property type="entry name" value="SERINE PROTEASE INHIBITOR, SERPIN"/>
    <property type="match status" value="1"/>
</dbReference>
<evidence type="ECO:0000259" key="3">
    <source>
        <dbReference type="Pfam" id="PF00079"/>
    </source>
</evidence>
<organism evidence="4 5">
    <name type="scientific">Operophtera brumata</name>
    <name type="common">Winter moth</name>
    <name type="synonym">Phalaena brumata</name>
    <dbReference type="NCBI Taxonomy" id="104452"/>
    <lineage>
        <taxon>Eukaryota</taxon>
        <taxon>Metazoa</taxon>
        <taxon>Ecdysozoa</taxon>
        <taxon>Arthropoda</taxon>
        <taxon>Hexapoda</taxon>
        <taxon>Insecta</taxon>
        <taxon>Pterygota</taxon>
        <taxon>Neoptera</taxon>
        <taxon>Endopterygota</taxon>
        <taxon>Lepidoptera</taxon>
        <taxon>Glossata</taxon>
        <taxon>Ditrysia</taxon>
        <taxon>Geometroidea</taxon>
        <taxon>Geometridae</taxon>
        <taxon>Larentiinae</taxon>
        <taxon>Operophtera</taxon>
    </lineage>
</organism>
<keyword evidence="5" id="KW-1185">Reference proteome</keyword>
<protein>
    <submittedName>
        <fullName evidence="4">Serpin-13</fullName>
    </submittedName>
</protein>
<reference evidence="4 5" key="1">
    <citation type="journal article" date="2015" name="Genome Biol. Evol.">
        <title>The genome of winter moth (Operophtera brumata) provides a genomic perspective on sexual dimorphism and phenology.</title>
        <authorList>
            <person name="Derks M.F."/>
            <person name="Smit S."/>
            <person name="Salis L."/>
            <person name="Schijlen E."/>
            <person name="Bossers A."/>
            <person name="Mateman C."/>
            <person name="Pijl A.S."/>
            <person name="de Ridder D."/>
            <person name="Groenen M.A."/>
            <person name="Visser M.E."/>
            <person name="Megens H.J."/>
        </authorList>
    </citation>
    <scope>NUCLEOTIDE SEQUENCE [LARGE SCALE GENOMIC DNA]</scope>
    <source>
        <strain evidence="4">WM2013NL</strain>
        <tissue evidence="4">Head and thorax</tissue>
    </source>
</reference>
<gene>
    <name evidence="4" type="ORF">OBRU01_22595</name>
</gene>
<dbReference type="Gene3D" id="3.30.497.10">
    <property type="entry name" value="Antithrombin, subunit I, domain 2"/>
    <property type="match status" value="1"/>
</dbReference>
<comment type="caution">
    <text evidence="4">The sequence shown here is derived from an EMBL/GenBank/DDBJ whole genome shotgun (WGS) entry which is preliminary data.</text>
</comment>
<dbReference type="SUPFAM" id="SSF56574">
    <property type="entry name" value="Serpins"/>
    <property type="match status" value="1"/>
</dbReference>
<feature type="domain" description="Serpin" evidence="3">
    <location>
        <begin position="60"/>
        <end position="181"/>
    </location>
</feature>
<accession>A0A0L7KS31</accession>
<keyword evidence="1" id="KW-0646">Protease inhibitor</keyword>